<dbReference type="PROSITE" id="PS51118">
    <property type="entry name" value="HTH_HXLR"/>
    <property type="match status" value="1"/>
</dbReference>
<gene>
    <name evidence="5" type="ORF">SA2016_0640</name>
</gene>
<dbReference type="AlphaFoldDB" id="A0A126ZXN8"/>
<keyword evidence="2" id="KW-0238">DNA-binding</keyword>
<accession>A0A126ZXN8</accession>
<dbReference type="InterPro" id="IPR036388">
    <property type="entry name" value="WH-like_DNA-bd_sf"/>
</dbReference>
<keyword evidence="3" id="KW-0804">Transcription</keyword>
<sequence>MLDVVNGVNSIYLIPATSKFYSYLVETIPFDVMDPDCPSRVVLQRIGDKWTPLVFQSLKDGPRRFSEVRADIGGVTPKVLTQTLRTLERDGLVSRAVFAEVPVRVEYTLTPLGRSLLAPLEAVRAWAESHAATILEAREAFDTAG</sequence>
<dbReference type="Gene3D" id="1.10.10.10">
    <property type="entry name" value="Winged helix-like DNA-binding domain superfamily/Winged helix DNA-binding domain"/>
    <property type="match status" value="1"/>
</dbReference>
<dbReference type="STRING" id="37927.SA2016_0640"/>
<proteinExistence type="predicted"/>
<dbReference type="PANTHER" id="PTHR33204">
    <property type="entry name" value="TRANSCRIPTIONAL REGULATOR, MARR FAMILY"/>
    <property type="match status" value="1"/>
</dbReference>
<dbReference type="Pfam" id="PF01638">
    <property type="entry name" value="HxlR"/>
    <property type="match status" value="1"/>
</dbReference>
<dbReference type="Proteomes" id="UP000070134">
    <property type="component" value="Chromosome"/>
</dbReference>
<dbReference type="GO" id="GO:0003677">
    <property type="term" value="F:DNA binding"/>
    <property type="evidence" value="ECO:0007669"/>
    <property type="project" value="UniProtKB-KW"/>
</dbReference>
<name>A0A126ZXN8_9MICC</name>
<dbReference type="InterPro" id="IPR002577">
    <property type="entry name" value="HTH_HxlR"/>
</dbReference>
<organism evidence="5 6">
    <name type="scientific">Sinomonas atrocyanea</name>
    <dbReference type="NCBI Taxonomy" id="37927"/>
    <lineage>
        <taxon>Bacteria</taxon>
        <taxon>Bacillati</taxon>
        <taxon>Actinomycetota</taxon>
        <taxon>Actinomycetes</taxon>
        <taxon>Micrococcales</taxon>
        <taxon>Micrococcaceae</taxon>
        <taxon>Sinomonas</taxon>
    </lineage>
</organism>
<protein>
    <submittedName>
        <fullName evidence="5">DNA binding protein</fullName>
    </submittedName>
</protein>
<evidence type="ECO:0000259" key="4">
    <source>
        <dbReference type="PROSITE" id="PS51118"/>
    </source>
</evidence>
<keyword evidence="6" id="KW-1185">Reference proteome</keyword>
<feature type="domain" description="HTH hxlR-type" evidence="4">
    <location>
        <begin position="37"/>
        <end position="135"/>
    </location>
</feature>
<dbReference type="PANTHER" id="PTHR33204:SF39">
    <property type="entry name" value="TRANSCRIPTIONAL REGULATORY PROTEIN"/>
    <property type="match status" value="1"/>
</dbReference>
<evidence type="ECO:0000256" key="1">
    <source>
        <dbReference type="ARBA" id="ARBA00023015"/>
    </source>
</evidence>
<evidence type="ECO:0000256" key="2">
    <source>
        <dbReference type="ARBA" id="ARBA00023125"/>
    </source>
</evidence>
<dbReference type="PATRIC" id="fig|37927.3.peg.658"/>
<dbReference type="EMBL" id="CP014518">
    <property type="protein sequence ID" value="AMM31331.1"/>
    <property type="molecule type" value="Genomic_DNA"/>
</dbReference>
<dbReference type="InterPro" id="IPR036390">
    <property type="entry name" value="WH_DNA-bd_sf"/>
</dbReference>
<reference evidence="5 6" key="1">
    <citation type="submission" date="2016-02" db="EMBL/GenBank/DDBJ databases">
        <title>Complete genome of Sinomonas atrocyanea KCTC 3377.</title>
        <authorList>
            <person name="Kim K.M."/>
        </authorList>
    </citation>
    <scope>NUCLEOTIDE SEQUENCE [LARGE SCALE GENOMIC DNA]</scope>
    <source>
        <strain evidence="5 6">KCTC 3377</strain>
    </source>
</reference>
<evidence type="ECO:0000313" key="5">
    <source>
        <dbReference type="EMBL" id="AMM31331.1"/>
    </source>
</evidence>
<dbReference type="SUPFAM" id="SSF46785">
    <property type="entry name" value="Winged helix' DNA-binding domain"/>
    <property type="match status" value="1"/>
</dbReference>
<evidence type="ECO:0000313" key="6">
    <source>
        <dbReference type="Proteomes" id="UP000070134"/>
    </source>
</evidence>
<dbReference type="KEGG" id="satk:SA2016_0640"/>
<keyword evidence="1" id="KW-0805">Transcription regulation</keyword>
<evidence type="ECO:0000256" key="3">
    <source>
        <dbReference type="ARBA" id="ARBA00023163"/>
    </source>
</evidence>